<sequence length="277" mass="32019">MRWYGIFVQSGKEEEVKINIYQRLGTSKVLCCVPKRKIPEKKNGIICDAIKTIFPGYVFIQTDMDNEKYYKIKSIPEIIKILNYRNKRDISRGNNRFNEEGNFKYIPDIEMENIIKIINENDIVEYSNILFRNDKVLVISGPLKGMEGNIQRIDKHKKRAKLSLEFMGSQKLIDIGIEIIRPTFKIGGEFEELGREMMMNETKKKIEDMIIELMELPQNTILNQFKNIGINSLTFIRLIVNIESVFGVEIPDNLLNVEAISCVDDVVSFIEANAAVN</sequence>
<reference evidence="5 6" key="1">
    <citation type="submission" date="2017-01" db="EMBL/GenBank/DDBJ databases">
        <authorList>
            <person name="Varghese N."/>
            <person name="Submissions S."/>
        </authorList>
    </citation>
    <scope>NUCLEOTIDE SEQUENCE [LARGE SCALE GENOMIC DNA]</scope>
    <source>
        <strain evidence="5 6">ATCC 23464</strain>
    </source>
</reference>
<name>A0ABY1K2Q9_9BACL</name>
<dbReference type="InterPro" id="IPR043425">
    <property type="entry name" value="NusG-like"/>
</dbReference>
<keyword evidence="3" id="KW-0804">Transcription</keyword>
<gene>
    <name evidence="5" type="ORF">SAMN05421578_10840</name>
</gene>
<dbReference type="Gene3D" id="1.10.1200.10">
    <property type="entry name" value="ACP-like"/>
    <property type="match status" value="1"/>
</dbReference>
<evidence type="ECO:0000256" key="2">
    <source>
        <dbReference type="ARBA" id="ARBA00023015"/>
    </source>
</evidence>
<dbReference type="SMART" id="SM00738">
    <property type="entry name" value="NGN"/>
    <property type="match status" value="1"/>
</dbReference>
<keyword evidence="1" id="KW-0889">Transcription antitermination</keyword>
<dbReference type="SUPFAM" id="SSF82679">
    <property type="entry name" value="N-utilization substance G protein NusG, N-terminal domain"/>
    <property type="match status" value="1"/>
</dbReference>
<dbReference type="InterPro" id="IPR036736">
    <property type="entry name" value="ACP-like_sf"/>
</dbReference>
<dbReference type="InterPro" id="IPR047663">
    <property type="entry name" value="Transcription_antiterm_LoaP"/>
</dbReference>
<evidence type="ECO:0000313" key="5">
    <source>
        <dbReference type="EMBL" id="SIR17533.1"/>
    </source>
</evidence>
<dbReference type="SUPFAM" id="SSF47336">
    <property type="entry name" value="ACP-like"/>
    <property type="match status" value="1"/>
</dbReference>
<evidence type="ECO:0000256" key="1">
    <source>
        <dbReference type="ARBA" id="ARBA00022814"/>
    </source>
</evidence>
<dbReference type="InterPro" id="IPR014722">
    <property type="entry name" value="Rib_uL2_dom2"/>
</dbReference>
<dbReference type="InterPro" id="IPR009081">
    <property type="entry name" value="PP-bd_ACP"/>
</dbReference>
<dbReference type="InterPro" id="IPR005825">
    <property type="entry name" value="Ribosomal_uL24_CS"/>
</dbReference>
<dbReference type="PANTHER" id="PTHR30265:SF4">
    <property type="entry name" value="KOW MOTIF FAMILY PROTEIN, EXPRESSED"/>
    <property type="match status" value="1"/>
</dbReference>
<evidence type="ECO:0000313" key="6">
    <source>
        <dbReference type="Proteomes" id="UP000186666"/>
    </source>
</evidence>
<dbReference type="NCBIfam" id="NF033641">
    <property type="entry name" value="antiterm_LoaP"/>
    <property type="match status" value="1"/>
</dbReference>
<dbReference type="InterPro" id="IPR006645">
    <property type="entry name" value="NGN-like_dom"/>
</dbReference>
<comment type="caution">
    <text evidence="5">The sequence shown here is derived from an EMBL/GenBank/DDBJ whole genome shotgun (WGS) entry which is preliminary data.</text>
</comment>
<evidence type="ECO:0000256" key="3">
    <source>
        <dbReference type="ARBA" id="ARBA00023163"/>
    </source>
</evidence>
<dbReference type="CDD" id="cd06091">
    <property type="entry name" value="KOW_NusG"/>
    <property type="match status" value="1"/>
</dbReference>
<keyword evidence="2" id="KW-0805">Transcription regulation</keyword>
<dbReference type="Pfam" id="PF00550">
    <property type="entry name" value="PP-binding"/>
    <property type="match status" value="1"/>
</dbReference>
<dbReference type="Gene3D" id="3.30.70.940">
    <property type="entry name" value="NusG, N-terminal domain"/>
    <property type="match status" value="1"/>
</dbReference>
<dbReference type="InterPro" id="IPR008991">
    <property type="entry name" value="Translation_prot_SH3-like_sf"/>
</dbReference>
<keyword evidence="6" id="KW-1185">Reference proteome</keyword>
<proteinExistence type="predicted"/>
<dbReference type="PROSITE" id="PS01108">
    <property type="entry name" value="RIBOSOMAL_L24"/>
    <property type="match status" value="1"/>
</dbReference>
<organism evidence="5 6">
    <name type="scientific">Paenibacillus macquariensis</name>
    <dbReference type="NCBI Taxonomy" id="948756"/>
    <lineage>
        <taxon>Bacteria</taxon>
        <taxon>Bacillati</taxon>
        <taxon>Bacillota</taxon>
        <taxon>Bacilli</taxon>
        <taxon>Bacillales</taxon>
        <taxon>Paenibacillaceae</taxon>
        <taxon>Paenibacillus</taxon>
    </lineage>
</organism>
<dbReference type="PROSITE" id="PS50075">
    <property type="entry name" value="CARRIER"/>
    <property type="match status" value="1"/>
</dbReference>
<dbReference type="Gene3D" id="2.30.30.30">
    <property type="match status" value="1"/>
</dbReference>
<evidence type="ECO:0000259" key="4">
    <source>
        <dbReference type="PROSITE" id="PS50075"/>
    </source>
</evidence>
<feature type="domain" description="Carrier" evidence="4">
    <location>
        <begin position="197"/>
        <end position="274"/>
    </location>
</feature>
<dbReference type="EMBL" id="FTNK01000008">
    <property type="protein sequence ID" value="SIR17533.1"/>
    <property type="molecule type" value="Genomic_DNA"/>
</dbReference>
<dbReference type="InterPro" id="IPR036735">
    <property type="entry name" value="NGN_dom_sf"/>
</dbReference>
<dbReference type="InterPro" id="IPR005824">
    <property type="entry name" value="KOW"/>
</dbReference>
<dbReference type="RefSeq" id="WP_068579304.1">
    <property type="nucleotide sequence ID" value="NZ_FTNK01000008.1"/>
</dbReference>
<dbReference type="Pfam" id="PF02357">
    <property type="entry name" value="NusG"/>
    <property type="match status" value="1"/>
</dbReference>
<protein>
    <submittedName>
        <fullName evidence="5">Acyl carrier protein</fullName>
    </submittedName>
</protein>
<dbReference type="SMART" id="SM00739">
    <property type="entry name" value="KOW"/>
    <property type="match status" value="1"/>
</dbReference>
<accession>A0ABY1K2Q9</accession>
<dbReference type="SUPFAM" id="SSF50104">
    <property type="entry name" value="Translation proteins SH3-like domain"/>
    <property type="match status" value="1"/>
</dbReference>
<dbReference type="PANTHER" id="PTHR30265">
    <property type="entry name" value="RHO-INTERACTING TRANSCRIPTION TERMINATION FACTOR NUSG"/>
    <property type="match status" value="1"/>
</dbReference>
<dbReference type="Pfam" id="PF00467">
    <property type="entry name" value="KOW"/>
    <property type="match status" value="1"/>
</dbReference>
<dbReference type="Proteomes" id="UP000186666">
    <property type="component" value="Unassembled WGS sequence"/>
</dbReference>
<dbReference type="CDD" id="cd08000">
    <property type="entry name" value="NGN"/>
    <property type="match status" value="1"/>
</dbReference>